<dbReference type="InterPro" id="IPR006674">
    <property type="entry name" value="HD_domain"/>
</dbReference>
<sequence length="519" mass="58418">MSIHGKRVLTRIIFNLSQLFYFLRKIMLRKKRMLTIKLMAAQADSVYTRYIENGKRTQIMSVAQNTFPLSELMISLTTALDMTEGQPPEHCIRCCWIGMHIGMQLELNEPELHDLFFTLLLKDAGCSSNAARICELYATDDLTFKRRYKTVGTSLSSVINFIVKNTGSEQSWTERILTTIDILKNGNDYAQELIQTRCTRGADVARELRFSEAVAQGIHSLDEHWNGQGRPEQRKGEAIPLFSRIALLAQVFDVFQMEHSIEEALQEIMARSGVWFDPKLVEVVELLVENPRFLSGLKATDISQRVMNLPPAQAHLPLDDAYLECIVTAFGKIVDAKSPYTAGHSERVAVYTDLIARQLVISDADRIWLRRAALLHDIGKLGVSNAILDKPGKLDEAEWRAVQAHAAYTEQILYKLSPFKTLARMAGAHHEKLDGTGYPRGVNGDEISLMTRIITTADIFDALSAERPYRAAMPIDKALAIMEENLHTAIDPECFAALKKALNLLPDEYTQLPHSSDKT</sequence>
<dbReference type="EMBL" id="CWOW01000012">
    <property type="protein sequence ID" value="CSA81518.1"/>
    <property type="molecule type" value="Genomic_DNA"/>
</dbReference>
<organism evidence="4 5">
    <name type="scientific">Vibrio cholerae</name>
    <dbReference type="NCBI Taxonomy" id="666"/>
    <lineage>
        <taxon>Bacteria</taxon>
        <taxon>Pseudomonadati</taxon>
        <taxon>Pseudomonadota</taxon>
        <taxon>Gammaproteobacteria</taxon>
        <taxon>Vibrionales</taxon>
        <taxon>Vibrionaceae</taxon>
        <taxon>Vibrio</taxon>
    </lineage>
</organism>
<dbReference type="InterPro" id="IPR003607">
    <property type="entry name" value="HD/PDEase_dom"/>
</dbReference>
<dbReference type="FunFam" id="1.10.3210.10:FF:000018">
    <property type="entry name" value="Two-component system response regulator"/>
    <property type="match status" value="1"/>
</dbReference>
<accession>A0A655R2D2</accession>
<dbReference type="PROSITE" id="PS51832">
    <property type="entry name" value="HD_GYP"/>
    <property type="match status" value="1"/>
</dbReference>
<evidence type="ECO:0000259" key="2">
    <source>
        <dbReference type="PROSITE" id="PS51831"/>
    </source>
</evidence>
<dbReference type="SUPFAM" id="SSF109604">
    <property type="entry name" value="HD-domain/PDEase-like"/>
    <property type="match status" value="2"/>
</dbReference>
<dbReference type="Pfam" id="PF13487">
    <property type="entry name" value="HD_5"/>
    <property type="match status" value="2"/>
</dbReference>
<name>A0A655R2D2_VIBCL</name>
<dbReference type="SMART" id="SM00471">
    <property type="entry name" value="HDc"/>
    <property type="match status" value="1"/>
</dbReference>
<dbReference type="AlphaFoldDB" id="A0A655R2D2"/>
<evidence type="ECO:0000313" key="5">
    <source>
        <dbReference type="Proteomes" id="UP000044806"/>
    </source>
</evidence>
<evidence type="ECO:0000313" key="4">
    <source>
        <dbReference type="EMBL" id="CSA81518.1"/>
    </source>
</evidence>
<dbReference type="PANTHER" id="PTHR45228:SF5">
    <property type="entry name" value="CYCLIC DI-GMP PHOSPHODIESTERASE VC_1348-RELATED"/>
    <property type="match status" value="1"/>
</dbReference>
<dbReference type="EC" id="3.1.4.52" evidence="4"/>
<evidence type="ECO:0000259" key="3">
    <source>
        <dbReference type="PROSITE" id="PS51832"/>
    </source>
</evidence>
<dbReference type="PANTHER" id="PTHR45228">
    <property type="entry name" value="CYCLIC DI-GMP PHOSPHODIESTERASE TM_0186-RELATED"/>
    <property type="match status" value="1"/>
</dbReference>
<dbReference type="InterPro" id="IPR037522">
    <property type="entry name" value="HD_GYP_dom"/>
</dbReference>
<dbReference type="PROSITE" id="PS51831">
    <property type="entry name" value="HD"/>
    <property type="match status" value="1"/>
</dbReference>
<dbReference type="FunFam" id="1.10.3210.10:FF:000059">
    <property type="entry name" value="Metal-dependent phosphohydrolase"/>
    <property type="match status" value="1"/>
</dbReference>
<proteinExistence type="predicted"/>
<keyword evidence="1 4" id="KW-0378">Hydrolase</keyword>
<feature type="domain" description="HD" evidence="2">
    <location>
        <begin position="87"/>
        <end position="248"/>
    </location>
</feature>
<dbReference type="InterPro" id="IPR052020">
    <property type="entry name" value="Cyclic_di-GMP/3'3'-cGAMP_PDE"/>
</dbReference>
<dbReference type="Proteomes" id="UP000044806">
    <property type="component" value="Unassembled WGS sequence"/>
</dbReference>
<evidence type="ECO:0000256" key="1">
    <source>
        <dbReference type="ARBA" id="ARBA00022801"/>
    </source>
</evidence>
<gene>
    <name evidence="4" type="primary">rpfG_5</name>
    <name evidence="4" type="ORF">ERS013165_02506</name>
</gene>
<protein>
    <submittedName>
        <fullName evidence="4">Response regulator</fullName>
        <ecNumber evidence="4">3.1.4.52</ecNumber>
    </submittedName>
</protein>
<reference evidence="4 5" key="1">
    <citation type="submission" date="2015-07" db="EMBL/GenBank/DDBJ databases">
        <authorList>
            <consortium name="Pathogen Informatics"/>
        </authorList>
    </citation>
    <scope>NUCLEOTIDE SEQUENCE [LARGE SCALE GENOMIC DNA]</scope>
    <source>
        <strain evidence="4 5">A51</strain>
    </source>
</reference>
<dbReference type="GO" id="GO:0071111">
    <property type="term" value="F:cyclic-guanylate-specific phosphodiesterase activity"/>
    <property type="evidence" value="ECO:0007669"/>
    <property type="project" value="UniProtKB-EC"/>
</dbReference>
<dbReference type="CDD" id="cd00077">
    <property type="entry name" value="HDc"/>
    <property type="match status" value="1"/>
</dbReference>
<dbReference type="GO" id="GO:0009214">
    <property type="term" value="P:cyclic nucleotide catabolic process"/>
    <property type="evidence" value="ECO:0007669"/>
    <property type="project" value="UniProtKB-ARBA"/>
</dbReference>
<dbReference type="GO" id="GO:0004112">
    <property type="term" value="F:cyclic-nucleotide phosphodiesterase activity"/>
    <property type="evidence" value="ECO:0007669"/>
    <property type="project" value="UniProtKB-ARBA"/>
</dbReference>
<dbReference type="Gene3D" id="1.10.3210.10">
    <property type="entry name" value="Hypothetical protein af1432"/>
    <property type="match status" value="2"/>
</dbReference>
<feature type="domain" description="HD-GYP" evidence="3">
    <location>
        <begin position="319"/>
        <end position="514"/>
    </location>
</feature>